<proteinExistence type="predicted"/>
<gene>
    <name evidence="2" type="ORF">B841_09670</name>
</gene>
<dbReference type="eggNOG" id="COG1434">
    <property type="taxonomic scope" value="Bacteria"/>
</dbReference>
<evidence type="ECO:0000259" key="1">
    <source>
        <dbReference type="Pfam" id="PF02698"/>
    </source>
</evidence>
<evidence type="ECO:0000313" key="3">
    <source>
        <dbReference type="Proteomes" id="UP000015388"/>
    </source>
</evidence>
<keyword evidence="3" id="KW-1185">Reference proteome</keyword>
<name>S5TKJ5_9CORY</name>
<dbReference type="Proteomes" id="UP000015388">
    <property type="component" value="Chromosome"/>
</dbReference>
<dbReference type="CDD" id="cd06259">
    <property type="entry name" value="YdcF-like"/>
    <property type="match status" value="1"/>
</dbReference>
<reference evidence="2 3" key="1">
    <citation type="submission" date="2012-11" db="EMBL/GenBank/DDBJ databases">
        <title>The complete genome sequence of Corynebacterium maris Coryn-1 (=DSM 45190).</title>
        <authorList>
            <person name="Schaffert L."/>
            <person name="Albersmeier A."/>
            <person name="Kalinowski J."/>
            <person name="Ruckert C."/>
        </authorList>
    </citation>
    <scope>NUCLEOTIDE SEQUENCE [LARGE SCALE GENOMIC DNA]</scope>
    <source>
        <strain evidence="3">Coryn-1</strain>
    </source>
</reference>
<accession>S5TKJ5</accession>
<dbReference type="InterPro" id="IPR003848">
    <property type="entry name" value="DUF218"/>
</dbReference>
<organism evidence="2 3">
    <name type="scientific">Corynebacterium maris DSM 45190</name>
    <dbReference type="NCBI Taxonomy" id="1224163"/>
    <lineage>
        <taxon>Bacteria</taxon>
        <taxon>Bacillati</taxon>
        <taxon>Actinomycetota</taxon>
        <taxon>Actinomycetes</taxon>
        <taxon>Mycobacteriales</taxon>
        <taxon>Corynebacteriaceae</taxon>
        <taxon>Corynebacterium</taxon>
    </lineage>
</organism>
<dbReference type="HOGENOM" id="CLU_051474_1_0_11"/>
<dbReference type="KEGG" id="cmd:B841_09670"/>
<evidence type="ECO:0000313" key="2">
    <source>
        <dbReference type="EMBL" id="AGS35406.1"/>
    </source>
</evidence>
<dbReference type="Pfam" id="PF02698">
    <property type="entry name" value="DUF218"/>
    <property type="match status" value="1"/>
</dbReference>
<dbReference type="EMBL" id="CP003924">
    <property type="protein sequence ID" value="AGS35406.1"/>
    <property type="molecule type" value="Genomic_DNA"/>
</dbReference>
<sequence>MNTPFRTGALALLTALPLAAASWPARILWHSARRSRSTPATVDSAAILGTAQYDGRPSAQLRGRLDHAVDVAARFPDAVLHPLGGKLPGDRYTEAQSAEKYLRDAGVTGRINAVPVGSSTKDSFEELAARSKVGRCLVITDPNHCLRAEKIARSAGIDAVASPTPYCPSQFPDRSWWESVVHESGGLVVLDVSHLLGPAAADMLETTLRRLQLLFKPSRRDRINQLEDTDT</sequence>
<dbReference type="STRING" id="1224163.B841_09670"/>
<dbReference type="RefSeq" id="WP_020935339.1">
    <property type="nucleotide sequence ID" value="NC_021915.1"/>
</dbReference>
<protein>
    <recommendedName>
        <fullName evidence="1">DUF218 domain-containing protein</fullName>
    </recommendedName>
</protein>
<dbReference type="OrthoDB" id="9782395at2"/>
<dbReference type="AlphaFoldDB" id="S5TKJ5"/>
<dbReference type="PATRIC" id="fig|1224163.3.peg.1948"/>
<feature type="domain" description="DUF218" evidence="1">
    <location>
        <begin position="45"/>
        <end position="184"/>
    </location>
</feature>